<dbReference type="AlphaFoldDB" id="A0AAU7CNZ6"/>
<name>A0AAU7CNZ6_9BACT</name>
<dbReference type="Gene3D" id="3.40.30.10">
    <property type="entry name" value="Glutaredoxin"/>
    <property type="match status" value="1"/>
</dbReference>
<dbReference type="CDD" id="cd02980">
    <property type="entry name" value="TRX_Fd_family"/>
    <property type="match status" value="1"/>
</dbReference>
<gene>
    <name evidence="1" type="ORF">V5E97_14375</name>
</gene>
<accession>A0AAU7CNZ6</accession>
<organism evidence="1">
    <name type="scientific">Singulisphaera sp. Ch08</name>
    <dbReference type="NCBI Taxonomy" id="3120278"/>
    <lineage>
        <taxon>Bacteria</taxon>
        <taxon>Pseudomonadati</taxon>
        <taxon>Planctomycetota</taxon>
        <taxon>Planctomycetia</taxon>
        <taxon>Isosphaerales</taxon>
        <taxon>Isosphaeraceae</taxon>
        <taxon>Singulisphaera</taxon>
    </lineage>
</organism>
<evidence type="ECO:0000313" key="1">
    <source>
        <dbReference type="EMBL" id="XBH07178.1"/>
    </source>
</evidence>
<proteinExistence type="predicted"/>
<dbReference type="EMBL" id="CP155447">
    <property type="protein sequence ID" value="XBH07178.1"/>
    <property type="molecule type" value="Genomic_DNA"/>
</dbReference>
<dbReference type="RefSeq" id="WP_406700021.1">
    <property type="nucleotide sequence ID" value="NZ_CP155447.1"/>
</dbReference>
<sequence length="121" mass="13299">MPAFTHHIFVCGNVRASGHKRGCCDPEGTQALRDEFKKELKKGGFGPLARANQAGCLEQCEHGPTVVIYPQGIWYGRVTVEDVSRIVTKTLIGGEILNDLLISDSCLNNPQCPHRRPENKG</sequence>
<dbReference type="SUPFAM" id="SSF52833">
    <property type="entry name" value="Thioredoxin-like"/>
    <property type="match status" value="1"/>
</dbReference>
<dbReference type="InterPro" id="IPR036249">
    <property type="entry name" value="Thioredoxin-like_sf"/>
</dbReference>
<reference evidence="1" key="1">
    <citation type="submission" date="2024-05" db="EMBL/GenBank/DDBJ databases">
        <title>Planctomycetes of the genus Singulisphaera possess chitinolytic capabilities.</title>
        <authorList>
            <person name="Ivanova A."/>
        </authorList>
    </citation>
    <scope>NUCLEOTIDE SEQUENCE</scope>
    <source>
        <strain evidence="1">Ch08T</strain>
    </source>
</reference>
<protein>
    <submittedName>
        <fullName evidence="1">(2Fe-2S) ferredoxin domain-containing protein</fullName>
    </submittedName>
</protein>